<feature type="coiled-coil region" evidence="1">
    <location>
        <begin position="111"/>
        <end position="138"/>
    </location>
</feature>
<evidence type="ECO:0000313" key="3">
    <source>
        <dbReference type="EMBL" id="DAD83457.1"/>
    </source>
</evidence>
<proteinExistence type="predicted"/>
<protein>
    <submittedName>
        <fullName evidence="3">SH3 domain protein</fullName>
    </submittedName>
</protein>
<evidence type="ECO:0000256" key="1">
    <source>
        <dbReference type="SAM" id="Coils"/>
    </source>
</evidence>
<organism evidence="3">
    <name type="scientific">Siphoviridae sp. ctxc31</name>
    <dbReference type="NCBI Taxonomy" id="2826520"/>
    <lineage>
        <taxon>Viruses</taxon>
        <taxon>Duplodnaviria</taxon>
        <taxon>Heunggongvirae</taxon>
        <taxon>Uroviricota</taxon>
        <taxon>Caudoviricetes</taxon>
    </lineage>
</organism>
<feature type="coiled-coil region" evidence="1">
    <location>
        <begin position="17"/>
        <end position="66"/>
    </location>
</feature>
<feature type="coiled-coil region" evidence="1">
    <location>
        <begin position="184"/>
        <end position="214"/>
    </location>
</feature>
<feature type="compositionally biased region" description="Pro residues" evidence="2">
    <location>
        <begin position="265"/>
        <end position="274"/>
    </location>
</feature>
<name>A0A8S5MMC0_9CAUD</name>
<dbReference type="EMBL" id="BK014938">
    <property type="protein sequence ID" value="DAD83457.1"/>
    <property type="molecule type" value="Genomic_DNA"/>
</dbReference>
<feature type="compositionally biased region" description="Basic and acidic residues" evidence="2">
    <location>
        <begin position="248"/>
        <end position="261"/>
    </location>
</feature>
<feature type="region of interest" description="Disordered" evidence="2">
    <location>
        <begin position="242"/>
        <end position="297"/>
    </location>
</feature>
<keyword evidence="1" id="KW-0175">Coiled coil</keyword>
<sequence>MTQEDKRIRIIVDSSPVREMRQEVTGLTSDINELSRAASSVELSDQKGLIADNEELQKQINLLNQRRNLLQPPTTSQSQREPIIRRISENEGDIRQLEQVRNEYTPDTDDYRQLTDEINRLNQENDTLKARLDRLEEVSEKPSTPLRDSNFYKQRIAENKEDIIELKKTRKTLDLETEEGRSIDSSLENEIKRLEASNIELSNLLKDSRRYEEKEKKSDTKPSVSQDVTLLRQLVQLVGGISQMLSEGGRETTDTGRDENRYGPAPIPPIPVPIPSGSRPTSAPRVQPTEEDERSRFQVGTGTTSILMHGAVDAMSRYSLARNEYEGTAGMVGALGNLAGGTIGSIGNAFGPIGGAVGGIVGGLVSGLSSLVVNKWMMELQALEGAERNSLGYSQVSGRSIGQTINQGYREGSFAASDLGMDVSEYMGRRGSLLRAAGGKILGGQEDDTREMNSLMAVTRAYGLSDQTINQLQGSMRFARQGETEYGSSSNSPSAIIRLFENTMKELKLPFSEIAATMDESLDTFNRTVTSVLEKTGSVDAGSIATMLASIRASTGFEGRQLERVQSAVSGQRVSQDDVTQALLMRVAREVNPEAGTFTELMSSIEKMSEDPELQRAFLNKIEEMVGNEEQLRNVLKSIFPDLSYSDVVDLTKRRNEVAPEASLGDFLTQGGQRLAPEVSRGNEGEAQYDTSIASRTVGTIEAANAARRNERIGEGGEALEKLTEINSKLEKLLNIDTAVTNIFNFLSNPELQKAGSDIASADLKENNLRGIGAKVTALQATGQLNPYSIYKIIDNLFKAQRR</sequence>
<evidence type="ECO:0000256" key="2">
    <source>
        <dbReference type="SAM" id="MobiDB-lite"/>
    </source>
</evidence>
<reference evidence="3" key="1">
    <citation type="journal article" date="2021" name="Proc. Natl. Acad. Sci. U.S.A.">
        <title>A Catalog of Tens of Thousands of Viruses from Human Metagenomes Reveals Hidden Associations with Chronic Diseases.</title>
        <authorList>
            <person name="Tisza M.J."/>
            <person name="Buck C.B."/>
        </authorList>
    </citation>
    <scope>NUCLEOTIDE SEQUENCE</scope>
    <source>
        <strain evidence="3">Ctxc31</strain>
    </source>
</reference>
<accession>A0A8S5MMC0</accession>